<protein>
    <recommendedName>
        <fullName evidence="4">Mitochondrial import inner membrane translocase subunit TIM16</fullName>
    </recommendedName>
    <alternativeName>
        <fullName evidence="3">Mitochondrial import inner membrane translocase subunit tim16</fullName>
    </alternativeName>
    <alternativeName>
        <fullName evidence="12 13">Presequence translocated-associated motor subunit PAM16</fullName>
    </alternativeName>
</protein>
<evidence type="ECO:0000256" key="3">
    <source>
        <dbReference type="ARBA" id="ARBA00013571"/>
    </source>
</evidence>
<dbReference type="Proteomes" id="UP001378960">
    <property type="component" value="Unassembled WGS sequence"/>
</dbReference>
<gene>
    <name evidence="15" type="ORF">DAPK24_032900</name>
</gene>
<dbReference type="GO" id="GO:0005744">
    <property type="term" value="C:TIM23 mitochondrial import inner membrane translocase complex"/>
    <property type="evidence" value="ECO:0007669"/>
    <property type="project" value="InterPro"/>
</dbReference>
<dbReference type="Gene3D" id="1.10.287.110">
    <property type="entry name" value="DnaJ domain"/>
    <property type="match status" value="1"/>
</dbReference>
<dbReference type="FunFam" id="1.10.287.110:FF:000006">
    <property type="entry name" value="Import inner membrane translocase subunit TIM16"/>
    <property type="match status" value="1"/>
</dbReference>
<keyword evidence="5" id="KW-0813">Transport</keyword>
<evidence type="ECO:0000256" key="8">
    <source>
        <dbReference type="ARBA" id="ARBA00023010"/>
    </source>
</evidence>
<feature type="region of interest" description="Disordered" evidence="14">
    <location>
        <begin position="122"/>
        <end position="148"/>
    </location>
</feature>
<comment type="function">
    <text evidence="11">Essential component of the PAM complex, a complex required for the translocation of transit peptide-containing proteins from the inner membrane into the mitochondrial matrix in an ATP-dependent manner. In the complex, it is required to regulate activity of mtHSP70 (SSC1) via its interaction with PAM18/TIM14. May act by positioning PAM18/TIM14 in juxtaposition to mtHSP70 at the translocon to maximize ATPase stimulation.</text>
</comment>
<evidence type="ECO:0000256" key="14">
    <source>
        <dbReference type="SAM" id="MobiDB-lite"/>
    </source>
</evidence>
<feature type="compositionally biased region" description="Polar residues" evidence="14">
    <location>
        <begin position="129"/>
        <end position="148"/>
    </location>
</feature>
<evidence type="ECO:0000256" key="9">
    <source>
        <dbReference type="ARBA" id="ARBA00023128"/>
    </source>
</evidence>
<evidence type="ECO:0000256" key="12">
    <source>
        <dbReference type="ARBA" id="ARBA00030422"/>
    </source>
</evidence>
<comment type="subcellular location">
    <subcellularLocation>
        <location evidence="1">Mitochondrion inner membrane</location>
        <topology evidence="1">Peripheral membrane protein</topology>
    </subcellularLocation>
</comment>
<evidence type="ECO:0000313" key="16">
    <source>
        <dbReference type="Proteomes" id="UP001378960"/>
    </source>
</evidence>
<feature type="region of interest" description="Disordered" evidence="14">
    <location>
        <begin position="33"/>
        <end position="54"/>
    </location>
</feature>
<evidence type="ECO:0000256" key="10">
    <source>
        <dbReference type="ARBA" id="ARBA00023136"/>
    </source>
</evidence>
<evidence type="ECO:0000256" key="1">
    <source>
        <dbReference type="ARBA" id="ARBA00004637"/>
    </source>
</evidence>
<proteinExistence type="inferred from homology"/>
<evidence type="ECO:0000256" key="4">
    <source>
        <dbReference type="ARBA" id="ARBA00020721"/>
    </source>
</evidence>
<evidence type="ECO:0000256" key="5">
    <source>
        <dbReference type="ARBA" id="ARBA00022448"/>
    </source>
</evidence>
<dbReference type="InterPro" id="IPR036869">
    <property type="entry name" value="J_dom_sf"/>
</dbReference>
<dbReference type="AlphaFoldDB" id="A0AAV5R5Z3"/>
<keyword evidence="7" id="KW-0653">Protein transport</keyword>
<keyword evidence="9" id="KW-0496">Mitochondrion</keyword>
<dbReference type="GO" id="GO:0030150">
    <property type="term" value="P:protein import into mitochondrial matrix"/>
    <property type="evidence" value="ECO:0007669"/>
    <property type="project" value="InterPro"/>
</dbReference>
<dbReference type="InterPro" id="IPR005341">
    <property type="entry name" value="Tim16"/>
</dbReference>
<evidence type="ECO:0000313" key="15">
    <source>
        <dbReference type="EMBL" id="GMM46715.1"/>
    </source>
</evidence>
<dbReference type="PANTHER" id="PTHR12388:SF0">
    <property type="entry name" value="MITOCHONDRIAL IMPORT INNER MEMBRANE TRANSLOCASE SUBUNIT TIM16"/>
    <property type="match status" value="1"/>
</dbReference>
<reference evidence="15 16" key="1">
    <citation type="journal article" date="2023" name="Elife">
        <title>Identification of key yeast species and microbe-microbe interactions impacting larval growth of Drosophila in the wild.</title>
        <authorList>
            <person name="Mure A."/>
            <person name="Sugiura Y."/>
            <person name="Maeda R."/>
            <person name="Honda K."/>
            <person name="Sakurai N."/>
            <person name="Takahashi Y."/>
            <person name="Watada M."/>
            <person name="Katoh T."/>
            <person name="Gotoh A."/>
            <person name="Gotoh Y."/>
            <person name="Taniguchi I."/>
            <person name="Nakamura K."/>
            <person name="Hayashi T."/>
            <person name="Katayama T."/>
            <person name="Uemura T."/>
            <person name="Hattori Y."/>
        </authorList>
    </citation>
    <scope>NUCLEOTIDE SEQUENCE [LARGE SCALE GENOMIC DNA]</scope>
    <source>
        <strain evidence="15 16">PK-24</strain>
    </source>
</reference>
<organism evidence="15 16">
    <name type="scientific">Pichia kluyveri</name>
    <name type="common">Yeast</name>
    <dbReference type="NCBI Taxonomy" id="36015"/>
    <lineage>
        <taxon>Eukaryota</taxon>
        <taxon>Fungi</taxon>
        <taxon>Dikarya</taxon>
        <taxon>Ascomycota</taxon>
        <taxon>Saccharomycotina</taxon>
        <taxon>Pichiomycetes</taxon>
        <taxon>Pichiales</taxon>
        <taxon>Pichiaceae</taxon>
        <taxon>Pichia</taxon>
    </lineage>
</organism>
<keyword evidence="16" id="KW-1185">Reference proteome</keyword>
<name>A0AAV5R5Z3_PICKL</name>
<accession>A0AAV5R5Z3</accession>
<evidence type="ECO:0000256" key="7">
    <source>
        <dbReference type="ARBA" id="ARBA00022927"/>
    </source>
</evidence>
<dbReference type="Pfam" id="PF03656">
    <property type="entry name" value="Pam16"/>
    <property type="match status" value="1"/>
</dbReference>
<dbReference type="EMBL" id="BTGB01000004">
    <property type="protein sequence ID" value="GMM46715.1"/>
    <property type="molecule type" value="Genomic_DNA"/>
</dbReference>
<evidence type="ECO:0000256" key="2">
    <source>
        <dbReference type="ARBA" id="ARBA00008817"/>
    </source>
</evidence>
<keyword evidence="6" id="KW-0999">Mitochondrion inner membrane</keyword>
<keyword evidence="8" id="KW-0811">Translocation</keyword>
<keyword evidence="10" id="KW-0472">Membrane</keyword>
<evidence type="ECO:0000256" key="11">
    <source>
        <dbReference type="ARBA" id="ARBA00025080"/>
    </source>
</evidence>
<evidence type="ECO:0000256" key="13">
    <source>
        <dbReference type="ARBA" id="ARBA00031407"/>
    </source>
</evidence>
<comment type="similarity">
    <text evidence="2">Belongs to the TIM16/PAM16 family.</text>
</comment>
<comment type="caution">
    <text evidence="15">The sequence shown here is derived from an EMBL/GenBank/DDBJ whole genome shotgun (WGS) entry which is preliminary data.</text>
</comment>
<sequence length="148" mass="16311">MAHRLLAQVIFTGTKVFGRAFTEAYKEAAAATTAQQATKGEKGSNAKKTSATSRDGDITLDEACKILDVDLSGLSLDKAQKKYEYLFDINSKEKGGSFYVQSKVYRSMERIKNEIEYLQEFQKAKTDGEGQSNDTGKSNTQQGNDKST</sequence>
<dbReference type="PANTHER" id="PTHR12388">
    <property type="entry name" value="MITOCHONDRIA ASSOCIATED GRANULOCYTE MACROPHAGE CSF SIGNALING MOLECULE"/>
    <property type="match status" value="1"/>
</dbReference>
<evidence type="ECO:0000256" key="6">
    <source>
        <dbReference type="ARBA" id="ARBA00022792"/>
    </source>
</evidence>